<protein>
    <submittedName>
        <fullName evidence="1">Uncharacterized protein</fullName>
    </submittedName>
</protein>
<dbReference type="EMBL" id="JBBPBM010000008">
    <property type="protein sequence ID" value="KAK8572008.1"/>
    <property type="molecule type" value="Genomic_DNA"/>
</dbReference>
<gene>
    <name evidence="1" type="ORF">V6N12_028072</name>
</gene>
<reference evidence="1 2" key="1">
    <citation type="journal article" date="2024" name="G3 (Bethesda)">
        <title>Genome assembly of Hibiscus sabdariffa L. provides insights into metabolisms of medicinal natural products.</title>
        <authorList>
            <person name="Kim T."/>
        </authorList>
    </citation>
    <scope>NUCLEOTIDE SEQUENCE [LARGE SCALE GENOMIC DNA]</scope>
    <source>
        <strain evidence="1">TK-2024</strain>
        <tissue evidence="1">Old leaves</tissue>
    </source>
</reference>
<sequence>MIHIHSNEANPLAPPPIDFCSMFRSNEANQAGRNISTEGKVISEFLKLRFSCLLIVLLYSVTTRLREHLLSLVPLQPCICSICHGLPPTSQDALKRTQGYSLGKLLNPTFAITNLDLGHLFVPFPRSSILQHGKKTGVGAKEEESTADLDLLLHL</sequence>
<proteinExistence type="predicted"/>
<name>A0ABR2F4T7_9ROSI</name>
<comment type="caution">
    <text evidence="1">The sequence shown here is derived from an EMBL/GenBank/DDBJ whole genome shotgun (WGS) entry which is preliminary data.</text>
</comment>
<accession>A0ABR2F4T7</accession>
<keyword evidence="2" id="KW-1185">Reference proteome</keyword>
<organism evidence="1 2">
    <name type="scientific">Hibiscus sabdariffa</name>
    <name type="common">roselle</name>
    <dbReference type="NCBI Taxonomy" id="183260"/>
    <lineage>
        <taxon>Eukaryota</taxon>
        <taxon>Viridiplantae</taxon>
        <taxon>Streptophyta</taxon>
        <taxon>Embryophyta</taxon>
        <taxon>Tracheophyta</taxon>
        <taxon>Spermatophyta</taxon>
        <taxon>Magnoliopsida</taxon>
        <taxon>eudicotyledons</taxon>
        <taxon>Gunneridae</taxon>
        <taxon>Pentapetalae</taxon>
        <taxon>rosids</taxon>
        <taxon>malvids</taxon>
        <taxon>Malvales</taxon>
        <taxon>Malvaceae</taxon>
        <taxon>Malvoideae</taxon>
        <taxon>Hibiscus</taxon>
    </lineage>
</organism>
<dbReference type="Proteomes" id="UP001472677">
    <property type="component" value="Unassembled WGS sequence"/>
</dbReference>
<evidence type="ECO:0000313" key="2">
    <source>
        <dbReference type="Proteomes" id="UP001472677"/>
    </source>
</evidence>
<evidence type="ECO:0000313" key="1">
    <source>
        <dbReference type="EMBL" id="KAK8572008.1"/>
    </source>
</evidence>